<dbReference type="PANTHER" id="PTHR34765">
    <property type="entry name" value="CASPASE RECRUITMENT DOMAIN-CONTAINING PROTEIN 19"/>
    <property type="match status" value="1"/>
</dbReference>
<dbReference type="InterPro" id="IPR043574">
    <property type="entry name" value="CARD19"/>
</dbReference>
<evidence type="ECO:0000313" key="2">
    <source>
        <dbReference type="RefSeq" id="XP_057404597.1"/>
    </source>
</evidence>
<reference evidence="2" key="1">
    <citation type="submission" date="2025-08" db="UniProtKB">
        <authorList>
            <consortium name="RefSeq"/>
        </authorList>
    </citation>
    <scope>IDENTIFICATION</scope>
</reference>
<dbReference type="RefSeq" id="XP_057404597.1">
    <property type="nucleotide sequence ID" value="XM_057548614.1"/>
</dbReference>
<accession>A0ABM3TR87</accession>
<sequence length="211" mass="23074">MPFLTGLGRLSEQQVDRIILQLNRYYPQILSNKDAEKFRNPKVPLRVRLCDLLGRLQRSGERDCQEFYRDLYIHAQPLHSCLPSRHTLQNSDCTELDSGTAGRELSDRGPVAFLTCLGLAAGLALLVYCCPPRWVLPGQASAQSSPDHGAEPCRMDGGLHLRPPTCGPAWQPCGSFPAMLTLSRSCVGSQWQAGPLGMGTPHHSGVGLAMP</sequence>
<dbReference type="Gene3D" id="1.10.533.10">
    <property type="entry name" value="Death Domain, Fas"/>
    <property type="match status" value="1"/>
</dbReference>
<name>A0ABM3TR87_BALAC</name>
<dbReference type="PANTHER" id="PTHR34765:SF1">
    <property type="entry name" value="CASPASE RECRUITMENT DOMAIN-CONTAINING PROTEIN 19"/>
    <property type="match status" value="1"/>
</dbReference>
<evidence type="ECO:0000313" key="1">
    <source>
        <dbReference type="Proteomes" id="UP001652580"/>
    </source>
</evidence>
<dbReference type="CDD" id="cd13785">
    <property type="entry name" value="CARD_BinCARD_like"/>
    <property type="match status" value="1"/>
</dbReference>
<dbReference type="InterPro" id="IPR042146">
    <property type="entry name" value="CARD_BinCARD"/>
</dbReference>
<protein>
    <submittedName>
        <fullName evidence="2">Caspase recruitment domain-containing protein 19-like isoform X1</fullName>
    </submittedName>
</protein>
<dbReference type="Proteomes" id="UP001652580">
    <property type="component" value="Chromosome 6"/>
</dbReference>
<gene>
    <name evidence="2" type="primary">LOC130708435</name>
</gene>
<organism evidence="1 2">
    <name type="scientific">Balaenoptera acutorostrata</name>
    <name type="common">Common minke whale</name>
    <name type="synonym">Balaena rostrata</name>
    <dbReference type="NCBI Taxonomy" id="9767"/>
    <lineage>
        <taxon>Eukaryota</taxon>
        <taxon>Metazoa</taxon>
        <taxon>Chordata</taxon>
        <taxon>Craniata</taxon>
        <taxon>Vertebrata</taxon>
        <taxon>Euteleostomi</taxon>
        <taxon>Mammalia</taxon>
        <taxon>Eutheria</taxon>
        <taxon>Laurasiatheria</taxon>
        <taxon>Artiodactyla</taxon>
        <taxon>Whippomorpha</taxon>
        <taxon>Cetacea</taxon>
        <taxon>Mysticeti</taxon>
        <taxon>Balaenopteridae</taxon>
        <taxon>Balaenoptera</taxon>
    </lineage>
</organism>
<proteinExistence type="predicted"/>
<dbReference type="GeneID" id="130708435"/>
<keyword evidence="1" id="KW-1185">Reference proteome</keyword>
<dbReference type="InterPro" id="IPR011029">
    <property type="entry name" value="DEATH-like_dom_sf"/>
</dbReference>